<protein>
    <submittedName>
        <fullName evidence="1">Uncharacterized protein</fullName>
    </submittedName>
</protein>
<accession>A0ABW3TS90</accession>
<sequence length="56" mass="6533">MTTTVMTGDELAKTPPEQRYYECQDCKKQGTDPARFKMIQIFRVGFVICRECLEKP</sequence>
<name>A0ABW3TS90_9MICO</name>
<dbReference type="EMBL" id="JBHTLY010000016">
    <property type="protein sequence ID" value="MFD1203490.1"/>
    <property type="molecule type" value="Genomic_DNA"/>
</dbReference>
<gene>
    <name evidence="1" type="ORF">ACFQ3U_16480</name>
</gene>
<reference evidence="2" key="1">
    <citation type="journal article" date="2019" name="Int. J. Syst. Evol. Microbiol.">
        <title>The Global Catalogue of Microorganisms (GCM) 10K type strain sequencing project: providing services to taxonomists for standard genome sequencing and annotation.</title>
        <authorList>
            <consortium name="The Broad Institute Genomics Platform"/>
            <consortium name="The Broad Institute Genome Sequencing Center for Infectious Disease"/>
            <person name="Wu L."/>
            <person name="Ma J."/>
        </authorList>
    </citation>
    <scope>NUCLEOTIDE SEQUENCE [LARGE SCALE GENOMIC DNA]</scope>
    <source>
        <strain evidence="2">CCUG 50213</strain>
    </source>
</reference>
<proteinExistence type="predicted"/>
<dbReference type="RefSeq" id="WP_343962888.1">
    <property type="nucleotide sequence ID" value="NZ_BAAAKZ010000021.1"/>
</dbReference>
<evidence type="ECO:0000313" key="2">
    <source>
        <dbReference type="Proteomes" id="UP001597181"/>
    </source>
</evidence>
<keyword evidence="2" id="KW-1185">Reference proteome</keyword>
<comment type="caution">
    <text evidence="1">The sequence shown here is derived from an EMBL/GenBank/DDBJ whole genome shotgun (WGS) entry which is preliminary data.</text>
</comment>
<evidence type="ECO:0000313" key="1">
    <source>
        <dbReference type="EMBL" id="MFD1203490.1"/>
    </source>
</evidence>
<dbReference type="Proteomes" id="UP001597181">
    <property type="component" value="Unassembled WGS sequence"/>
</dbReference>
<organism evidence="1 2">
    <name type="scientific">Leucobacter albus</name>
    <dbReference type="NCBI Taxonomy" id="272210"/>
    <lineage>
        <taxon>Bacteria</taxon>
        <taxon>Bacillati</taxon>
        <taxon>Actinomycetota</taxon>
        <taxon>Actinomycetes</taxon>
        <taxon>Micrococcales</taxon>
        <taxon>Microbacteriaceae</taxon>
        <taxon>Leucobacter</taxon>
    </lineage>
</organism>